<keyword evidence="9" id="KW-1185">Reference proteome</keyword>
<evidence type="ECO:0000313" key="8">
    <source>
        <dbReference type="EMBL" id="MCU7380063.1"/>
    </source>
</evidence>
<evidence type="ECO:0000256" key="4">
    <source>
        <dbReference type="ARBA" id="ARBA00022692"/>
    </source>
</evidence>
<comment type="similarity">
    <text evidence="2">Belongs to the chromate ion transporter (CHR) (TC 2.A.51) family.</text>
</comment>
<feature type="transmembrane region" description="Helical" evidence="7">
    <location>
        <begin position="7"/>
        <end position="32"/>
    </location>
</feature>
<organism evidence="8 9">
    <name type="scientific">Hominibacterium faecale</name>
    <dbReference type="NCBI Taxonomy" id="2839743"/>
    <lineage>
        <taxon>Bacteria</taxon>
        <taxon>Bacillati</taxon>
        <taxon>Bacillota</taxon>
        <taxon>Clostridia</taxon>
        <taxon>Peptostreptococcales</taxon>
        <taxon>Anaerovoracaceae</taxon>
        <taxon>Hominibacterium</taxon>
    </lineage>
</organism>
<dbReference type="EMBL" id="JAOSHN010000007">
    <property type="protein sequence ID" value="MCU7380063.1"/>
    <property type="molecule type" value="Genomic_DNA"/>
</dbReference>
<accession>A0A9J6QX41</accession>
<keyword evidence="4 7" id="KW-0812">Transmembrane</keyword>
<evidence type="ECO:0000313" key="9">
    <source>
        <dbReference type="Proteomes" id="UP001065549"/>
    </source>
</evidence>
<name>A0A9J6QX41_9FIRM</name>
<proteinExistence type="inferred from homology"/>
<dbReference type="Proteomes" id="UP001065549">
    <property type="component" value="Unassembled WGS sequence"/>
</dbReference>
<dbReference type="PANTHER" id="PTHR43663:SF1">
    <property type="entry name" value="CHROMATE TRANSPORTER"/>
    <property type="match status" value="1"/>
</dbReference>
<evidence type="ECO:0000256" key="2">
    <source>
        <dbReference type="ARBA" id="ARBA00005262"/>
    </source>
</evidence>
<evidence type="ECO:0000256" key="5">
    <source>
        <dbReference type="ARBA" id="ARBA00022989"/>
    </source>
</evidence>
<evidence type="ECO:0000256" key="6">
    <source>
        <dbReference type="ARBA" id="ARBA00023136"/>
    </source>
</evidence>
<reference evidence="8" key="1">
    <citation type="submission" date="2022-09" db="EMBL/GenBank/DDBJ databases">
        <title>Culturomic study of gut microbiota in children with autism spectrum disorder.</title>
        <authorList>
            <person name="Efimov B.A."/>
            <person name="Chaplin A.V."/>
            <person name="Sokolova S.R."/>
            <person name="Pikina A.P."/>
            <person name="Korzhanova M."/>
            <person name="Belova V."/>
            <person name="Korostin D."/>
        </authorList>
    </citation>
    <scope>NUCLEOTIDE SEQUENCE</scope>
    <source>
        <strain evidence="8">ASD5510</strain>
    </source>
</reference>
<evidence type="ECO:0000256" key="7">
    <source>
        <dbReference type="SAM" id="Phobius"/>
    </source>
</evidence>
<dbReference type="RefSeq" id="WP_148394817.1">
    <property type="nucleotide sequence ID" value="NZ_JAJAGH010000003.1"/>
</dbReference>
<dbReference type="InterPro" id="IPR052518">
    <property type="entry name" value="CHR_Transporter"/>
</dbReference>
<dbReference type="GO" id="GO:0015109">
    <property type="term" value="F:chromate transmembrane transporter activity"/>
    <property type="evidence" value="ECO:0007669"/>
    <property type="project" value="InterPro"/>
</dbReference>
<evidence type="ECO:0000256" key="3">
    <source>
        <dbReference type="ARBA" id="ARBA00022475"/>
    </source>
</evidence>
<dbReference type="GO" id="GO:0005886">
    <property type="term" value="C:plasma membrane"/>
    <property type="evidence" value="ECO:0007669"/>
    <property type="project" value="UniProtKB-SubCell"/>
</dbReference>
<keyword evidence="5 7" id="KW-1133">Transmembrane helix</keyword>
<keyword evidence="3" id="KW-1003">Cell membrane</keyword>
<comment type="subcellular location">
    <subcellularLocation>
        <location evidence="1">Cell membrane</location>
        <topology evidence="1">Multi-pass membrane protein</topology>
    </subcellularLocation>
</comment>
<dbReference type="AlphaFoldDB" id="A0A9J6QX41"/>
<dbReference type="InterPro" id="IPR003370">
    <property type="entry name" value="Chromate_transpt"/>
</dbReference>
<evidence type="ECO:0000256" key="1">
    <source>
        <dbReference type="ARBA" id="ARBA00004651"/>
    </source>
</evidence>
<sequence>MKSGKLLLKLFVLFFKIGSVTFGGGVTMAPILMKEVVEKRSWITEDELVECFALAQSLPGVVAVNVAVFIGHRMKGVCGAIVAVTASVIPAVLGILLVVALLDALPLEAVLNDGLKGVKSASVALIVCTVIRMGKAVLSTKLDLFLFAAAFAASMFFDTNAILLVLFFALLGVIHYSINRIRSKDHV</sequence>
<feature type="transmembrane region" description="Helical" evidence="7">
    <location>
        <begin position="77"/>
        <end position="102"/>
    </location>
</feature>
<dbReference type="Pfam" id="PF02417">
    <property type="entry name" value="Chromate_transp"/>
    <property type="match status" value="1"/>
</dbReference>
<gene>
    <name evidence="8" type="ORF">OBO34_17120</name>
</gene>
<protein>
    <submittedName>
        <fullName evidence="8">Chromate transporter</fullName>
    </submittedName>
</protein>
<keyword evidence="6 7" id="KW-0472">Membrane</keyword>
<comment type="caution">
    <text evidence="8">The sequence shown here is derived from an EMBL/GenBank/DDBJ whole genome shotgun (WGS) entry which is preliminary data.</text>
</comment>
<dbReference type="PANTHER" id="PTHR43663">
    <property type="entry name" value="CHROMATE TRANSPORT PROTEIN-RELATED"/>
    <property type="match status" value="1"/>
</dbReference>
<feature type="transmembrane region" description="Helical" evidence="7">
    <location>
        <begin position="144"/>
        <end position="174"/>
    </location>
</feature>